<dbReference type="AlphaFoldDB" id="A0A673UBI0"/>
<dbReference type="Ensembl" id="ENSSSUT00005026205.1">
    <property type="protein sequence ID" value="ENSSSUP00005022878.1"/>
    <property type="gene ID" value="ENSSSUG00005014923.1"/>
</dbReference>
<keyword evidence="3" id="KW-1185">Reference proteome</keyword>
<dbReference type="GO" id="GO:0006974">
    <property type="term" value="P:DNA damage response"/>
    <property type="evidence" value="ECO:0007669"/>
    <property type="project" value="InterPro"/>
</dbReference>
<comment type="cofactor">
    <cofactor evidence="1">
        <name>Fe(2+)</name>
        <dbReference type="ChEBI" id="CHEBI:29033"/>
    </cofactor>
</comment>
<dbReference type="PANTHER" id="PTHR21052:SF0">
    <property type="entry name" value="ALPHA-KETOGLUTARATE-DEPENDENT DIOXYGENASE ALKB HOMOLOG 7, MITOCHONDRIAL"/>
    <property type="match status" value="1"/>
</dbReference>
<name>A0A673UBI0_SURSU</name>
<dbReference type="PANTHER" id="PTHR21052">
    <property type="entry name" value="SPERMATOGENESIS ASSOCIATED 11-RELATED"/>
    <property type="match status" value="1"/>
</dbReference>
<dbReference type="Gene3D" id="2.60.120.590">
    <property type="entry name" value="Alpha-ketoglutarate-dependent dioxygenase AlkB-like"/>
    <property type="match status" value="1"/>
</dbReference>
<reference evidence="2" key="2">
    <citation type="submission" date="2025-08" db="UniProtKB">
        <authorList>
            <consortium name="Ensembl"/>
        </authorList>
    </citation>
    <scope>IDENTIFICATION</scope>
</reference>
<dbReference type="Proteomes" id="UP000472268">
    <property type="component" value="Chromosome 13"/>
</dbReference>
<proteinExistence type="predicted"/>
<accession>A0A673UBI0</accession>
<dbReference type="GO" id="GO:0006631">
    <property type="term" value="P:fatty acid metabolic process"/>
    <property type="evidence" value="ECO:0007669"/>
    <property type="project" value="TreeGrafter"/>
</dbReference>
<organism evidence="2 3">
    <name type="scientific">Suricata suricatta</name>
    <name type="common">Meerkat</name>
    <dbReference type="NCBI Taxonomy" id="37032"/>
    <lineage>
        <taxon>Eukaryota</taxon>
        <taxon>Metazoa</taxon>
        <taxon>Chordata</taxon>
        <taxon>Craniata</taxon>
        <taxon>Vertebrata</taxon>
        <taxon>Euteleostomi</taxon>
        <taxon>Mammalia</taxon>
        <taxon>Eutheria</taxon>
        <taxon>Laurasiatheria</taxon>
        <taxon>Carnivora</taxon>
        <taxon>Feliformia</taxon>
        <taxon>Herpestidae</taxon>
        <taxon>Suricata</taxon>
    </lineage>
</organism>
<sequence>CGRELEPQRRGRRQEYDLWDTAVHGFRETEKSRRSEASRAIRQRVQAAAFSPGQTLLSSVPVLDLEPRGCIKPHGDCIRFCGAAIAGLSLLSPGVVRLVHTREPGAWLELLLEPGSVYILRGTARYDFSYEILRDEESFFGGHQIPRGQRISVICRSLPEGIGPSEPGQTPPAC</sequence>
<evidence type="ECO:0000313" key="3">
    <source>
        <dbReference type="Proteomes" id="UP000472268"/>
    </source>
</evidence>
<dbReference type="OMA" id="LPYESSH"/>
<reference evidence="2" key="3">
    <citation type="submission" date="2025-09" db="UniProtKB">
        <authorList>
            <consortium name="Ensembl"/>
        </authorList>
    </citation>
    <scope>IDENTIFICATION</scope>
</reference>
<reference evidence="2 3" key="1">
    <citation type="submission" date="2019-05" db="EMBL/GenBank/DDBJ databases">
        <title>A Chromosome-scale Meerkat (S. suricatta) Genome Assembly.</title>
        <authorList>
            <person name="Dudchenko O."/>
            <person name="Lieberman Aiden E."/>
            <person name="Tung J."/>
            <person name="Barreiro L.B."/>
            <person name="Clutton-Brock T.H."/>
        </authorList>
    </citation>
    <scope>NUCLEOTIDE SEQUENCE [LARGE SCALE GENOMIC DNA]</scope>
</reference>
<dbReference type="InterPro" id="IPR037151">
    <property type="entry name" value="AlkB-like_sf"/>
</dbReference>
<evidence type="ECO:0000256" key="1">
    <source>
        <dbReference type="ARBA" id="ARBA00001954"/>
    </source>
</evidence>
<evidence type="ECO:0000313" key="2">
    <source>
        <dbReference type="Ensembl" id="ENSSSUP00005022878.1"/>
    </source>
</evidence>
<dbReference type="InterPro" id="IPR032870">
    <property type="entry name" value="ALKBH7-like"/>
</dbReference>
<dbReference type="GO" id="GO:0005759">
    <property type="term" value="C:mitochondrial matrix"/>
    <property type="evidence" value="ECO:0007669"/>
    <property type="project" value="TreeGrafter"/>
</dbReference>
<protein>
    <recommendedName>
        <fullName evidence="4">AlkB homolog 7</fullName>
    </recommendedName>
</protein>
<dbReference type="SUPFAM" id="SSF51197">
    <property type="entry name" value="Clavaminate synthase-like"/>
    <property type="match status" value="1"/>
</dbReference>
<evidence type="ECO:0008006" key="4">
    <source>
        <dbReference type="Google" id="ProtNLM"/>
    </source>
</evidence>